<proteinExistence type="predicted"/>
<keyword evidence="3" id="KW-1185">Reference proteome</keyword>
<sequence length="386" mass="41768">MNLQDVVDELAETLGRSVVINDLAYRPVAASAQGDEIDEVRARALLRRQTAPNERAHLESLRLLQSRRPLTIDLTRFNARERLAIPIWTDDEPVGVLWLITGGMPALTEHDYRAIDAAVAVSRDLLITHSRTATVSVRTAVMRDLLAADVLARRDALTAAVRSYGVERGPGSVVRAVAVGYDTGVVQRAALGRALESLPGVRLTFLGEDGASLLFLGQASDTDATDAAIAAETAAADVLLRAIGSASLTREDNDLREVADRAIAAAAVAEVLPSLGGRAAAEEIGPWLLISDIIADPSRLARFSPAAHVLLNDTDPLRRQTIEAFLDGAGRVREVCDVLHIHRTTLYYRLENMPEPVREALDDGLSRSTLHLALKLAAYWEHSGRI</sequence>
<dbReference type="Pfam" id="PF13556">
    <property type="entry name" value="HTH_30"/>
    <property type="match status" value="1"/>
</dbReference>
<accession>A0ABN3PIM5</accession>
<dbReference type="Gene3D" id="1.10.10.2840">
    <property type="entry name" value="PucR C-terminal helix-turn-helix domain"/>
    <property type="match status" value="1"/>
</dbReference>
<dbReference type="Proteomes" id="UP001500274">
    <property type="component" value="Unassembled WGS sequence"/>
</dbReference>
<evidence type="ECO:0000313" key="3">
    <source>
        <dbReference type="Proteomes" id="UP001500274"/>
    </source>
</evidence>
<evidence type="ECO:0000313" key="2">
    <source>
        <dbReference type="EMBL" id="GAA2586255.1"/>
    </source>
</evidence>
<dbReference type="EMBL" id="BAAARI010000017">
    <property type="protein sequence ID" value="GAA2586255.1"/>
    <property type="molecule type" value="Genomic_DNA"/>
</dbReference>
<reference evidence="3" key="1">
    <citation type="journal article" date="2019" name="Int. J. Syst. Evol. Microbiol.">
        <title>The Global Catalogue of Microorganisms (GCM) 10K type strain sequencing project: providing services to taxonomists for standard genome sequencing and annotation.</title>
        <authorList>
            <consortium name="The Broad Institute Genomics Platform"/>
            <consortium name="The Broad Institute Genome Sequencing Center for Infectious Disease"/>
            <person name="Wu L."/>
            <person name="Ma J."/>
        </authorList>
    </citation>
    <scope>NUCLEOTIDE SEQUENCE [LARGE SCALE GENOMIC DNA]</scope>
    <source>
        <strain evidence="3">JCM 16365</strain>
    </source>
</reference>
<dbReference type="InterPro" id="IPR025736">
    <property type="entry name" value="PucR_C-HTH_dom"/>
</dbReference>
<dbReference type="RefSeq" id="WP_344230275.1">
    <property type="nucleotide sequence ID" value="NZ_BAAARI010000017.1"/>
</dbReference>
<dbReference type="InterPro" id="IPR042070">
    <property type="entry name" value="PucR_C-HTH_sf"/>
</dbReference>
<gene>
    <name evidence="2" type="ORF">GCM10009862_26640</name>
</gene>
<protein>
    <recommendedName>
        <fullName evidence="1">PucR C-terminal helix-turn-helix domain-containing protein</fullName>
    </recommendedName>
</protein>
<feature type="domain" description="PucR C-terminal helix-turn-helix" evidence="1">
    <location>
        <begin position="320"/>
        <end position="376"/>
    </location>
</feature>
<dbReference type="PANTHER" id="PTHR33744">
    <property type="entry name" value="CARBOHYDRATE DIACID REGULATOR"/>
    <property type="match status" value="1"/>
</dbReference>
<organism evidence="2 3">
    <name type="scientific">Microbacterium binotii</name>
    <dbReference type="NCBI Taxonomy" id="462710"/>
    <lineage>
        <taxon>Bacteria</taxon>
        <taxon>Bacillati</taxon>
        <taxon>Actinomycetota</taxon>
        <taxon>Actinomycetes</taxon>
        <taxon>Micrococcales</taxon>
        <taxon>Microbacteriaceae</taxon>
        <taxon>Microbacterium</taxon>
    </lineage>
</organism>
<evidence type="ECO:0000259" key="1">
    <source>
        <dbReference type="Pfam" id="PF13556"/>
    </source>
</evidence>
<dbReference type="InterPro" id="IPR051448">
    <property type="entry name" value="CdaR-like_regulators"/>
</dbReference>
<dbReference type="PANTHER" id="PTHR33744:SF1">
    <property type="entry name" value="DNA-BINDING TRANSCRIPTIONAL ACTIVATOR ADER"/>
    <property type="match status" value="1"/>
</dbReference>
<comment type="caution">
    <text evidence="2">The sequence shown here is derived from an EMBL/GenBank/DDBJ whole genome shotgun (WGS) entry which is preliminary data.</text>
</comment>
<name>A0ABN3PIM5_9MICO</name>